<gene>
    <name evidence="1" type="ORF">XELAEV_18035618mg</name>
</gene>
<reference evidence="2" key="1">
    <citation type="journal article" date="2016" name="Nature">
        <title>Genome evolution in the allotetraploid frog Xenopus laevis.</title>
        <authorList>
            <person name="Session A.M."/>
            <person name="Uno Y."/>
            <person name="Kwon T."/>
            <person name="Chapman J.A."/>
            <person name="Toyoda A."/>
            <person name="Takahashi S."/>
            <person name="Fukui A."/>
            <person name="Hikosaka A."/>
            <person name="Suzuki A."/>
            <person name="Kondo M."/>
            <person name="van Heeringen S.J."/>
            <person name="Quigley I."/>
            <person name="Heinz S."/>
            <person name="Ogino H."/>
            <person name="Ochi H."/>
            <person name="Hellsten U."/>
            <person name="Lyons J.B."/>
            <person name="Simakov O."/>
            <person name="Putnam N."/>
            <person name="Stites J."/>
            <person name="Kuroki Y."/>
            <person name="Tanaka T."/>
            <person name="Michiue T."/>
            <person name="Watanabe M."/>
            <person name="Bogdanovic O."/>
            <person name="Lister R."/>
            <person name="Georgiou G."/>
            <person name="Paranjpe S.S."/>
            <person name="van Kruijsbergen I."/>
            <person name="Shu S."/>
            <person name="Carlson J."/>
            <person name="Kinoshita T."/>
            <person name="Ohta Y."/>
            <person name="Mawaribuchi S."/>
            <person name="Jenkins J."/>
            <person name="Grimwood J."/>
            <person name="Schmutz J."/>
            <person name="Mitros T."/>
            <person name="Mozaffari S.V."/>
            <person name="Suzuki Y."/>
            <person name="Haramoto Y."/>
            <person name="Yamamoto T.S."/>
            <person name="Takagi C."/>
            <person name="Heald R."/>
            <person name="Miller K."/>
            <person name="Haudenschild C."/>
            <person name="Kitzman J."/>
            <person name="Nakayama T."/>
            <person name="Izutsu Y."/>
            <person name="Robert J."/>
            <person name="Fortriede J."/>
            <person name="Burns K."/>
            <person name="Lotay V."/>
            <person name="Karimi K."/>
            <person name="Yasuoka Y."/>
            <person name="Dichmann D.S."/>
            <person name="Flajnik M.F."/>
            <person name="Houston D.W."/>
            <person name="Shendure J."/>
            <person name="DuPasquier L."/>
            <person name="Vize P.D."/>
            <person name="Zorn A.M."/>
            <person name="Ito M."/>
            <person name="Marcotte E.M."/>
            <person name="Wallingford J.B."/>
            <person name="Ito Y."/>
            <person name="Asashima M."/>
            <person name="Ueno N."/>
            <person name="Matsuda Y."/>
            <person name="Veenstra G.J."/>
            <person name="Fujiyama A."/>
            <person name="Harland R.M."/>
            <person name="Taira M."/>
            <person name="Rokhsar D.S."/>
        </authorList>
    </citation>
    <scope>NUCLEOTIDE SEQUENCE [LARGE SCALE GENOMIC DNA]</scope>
    <source>
        <strain evidence="2">J</strain>
    </source>
</reference>
<protein>
    <submittedName>
        <fullName evidence="1">Uncharacterized protein</fullName>
    </submittedName>
</protein>
<proteinExistence type="predicted"/>
<sequence>MHENQALAVKAVVENSSAVWCKSHEWDLPDTAHTGHILSRKCSFAIFGLNLPHVRRARWIPFLPEKRRGDHSMCGPLSKAQLPFAL</sequence>
<accession>A0A974CH42</accession>
<evidence type="ECO:0000313" key="2">
    <source>
        <dbReference type="Proteomes" id="UP000694892"/>
    </source>
</evidence>
<dbReference type="AlphaFoldDB" id="A0A974CH42"/>
<organism evidence="1 2">
    <name type="scientific">Xenopus laevis</name>
    <name type="common">African clawed frog</name>
    <dbReference type="NCBI Taxonomy" id="8355"/>
    <lineage>
        <taxon>Eukaryota</taxon>
        <taxon>Metazoa</taxon>
        <taxon>Chordata</taxon>
        <taxon>Craniata</taxon>
        <taxon>Vertebrata</taxon>
        <taxon>Euteleostomi</taxon>
        <taxon>Amphibia</taxon>
        <taxon>Batrachia</taxon>
        <taxon>Anura</taxon>
        <taxon>Pipoidea</taxon>
        <taxon>Pipidae</taxon>
        <taxon>Xenopodinae</taxon>
        <taxon>Xenopus</taxon>
        <taxon>Xenopus</taxon>
    </lineage>
</organism>
<name>A0A974CH42_XENLA</name>
<evidence type="ECO:0000313" key="1">
    <source>
        <dbReference type="EMBL" id="OCT72636.1"/>
    </source>
</evidence>
<dbReference type="Proteomes" id="UP000694892">
    <property type="component" value="Chromosome 7L"/>
</dbReference>
<dbReference type="EMBL" id="CM004478">
    <property type="protein sequence ID" value="OCT72636.1"/>
    <property type="molecule type" value="Genomic_DNA"/>
</dbReference>